<dbReference type="GO" id="GO:0004497">
    <property type="term" value="F:monooxygenase activity"/>
    <property type="evidence" value="ECO:0007669"/>
    <property type="project" value="UniProtKB-KW"/>
</dbReference>
<dbReference type="PANTHER" id="PTHR13789">
    <property type="entry name" value="MONOOXYGENASE"/>
    <property type="match status" value="1"/>
</dbReference>
<dbReference type="InterPro" id="IPR002938">
    <property type="entry name" value="FAD-bd"/>
</dbReference>
<dbReference type="EMBL" id="JAVRRD010000004">
    <property type="protein sequence ID" value="KAK5060248.1"/>
    <property type="molecule type" value="Genomic_DNA"/>
</dbReference>
<dbReference type="Pfam" id="PF01494">
    <property type="entry name" value="FAD_binding_3"/>
    <property type="match status" value="1"/>
</dbReference>
<evidence type="ECO:0000259" key="7">
    <source>
        <dbReference type="Pfam" id="PF01494"/>
    </source>
</evidence>
<evidence type="ECO:0000256" key="6">
    <source>
        <dbReference type="SAM" id="MobiDB-lite"/>
    </source>
</evidence>
<keyword evidence="3" id="KW-0274">FAD</keyword>
<comment type="caution">
    <text evidence="8">The sequence shown here is derived from an EMBL/GenBank/DDBJ whole genome shotgun (WGS) entry which is preliminary data.</text>
</comment>
<protein>
    <recommendedName>
        <fullName evidence="7">FAD-binding domain-containing protein</fullName>
    </recommendedName>
</protein>
<feature type="region of interest" description="Disordered" evidence="6">
    <location>
        <begin position="386"/>
        <end position="413"/>
    </location>
</feature>
<organism evidence="8 9">
    <name type="scientific">Exophiala bonariae</name>
    <dbReference type="NCBI Taxonomy" id="1690606"/>
    <lineage>
        <taxon>Eukaryota</taxon>
        <taxon>Fungi</taxon>
        <taxon>Dikarya</taxon>
        <taxon>Ascomycota</taxon>
        <taxon>Pezizomycotina</taxon>
        <taxon>Eurotiomycetes</taxon>
        <taxon>Chaetothyriomycetidae</taxon>
        <taxon>Chaetothyriales</taxon>
        <taxon>Herpotrichiellaceae</taxon>
        <taxon>Exophiala</taxon>
    </lineage>
</organism>
<evidence type="ECO:0000256" key="1">
    <source>
        <dbReference type="ARBA" id="ARBA00007992"/>
    </source>
</evidence>
<accession>A0AAV9NP30</accession>
<evidence type="ECO:0000313" key="8">
    <source>
        <dbReference type="EMBL" id="KAK5060248.1"/>
    </source>
</evidence>
<evidence type="ECO:0000313" key="9">
    <source>
        <dbReference type="Proteomes" id="UP001358417"/>
    </source>
</evidence>
<dbReference type="PANTHER" id="PTHR13789:SF147">
    <property type="entry name" value="PUTATIVE (AFU_ORTHOLOGUE AFUA_2G01950)-RELATED"/>
    <property type="match status" value="1"/>
</dbReference>
<feature type="domain" description="FAD-binding" evidence="7">
    <location>
        <begin position="7"/>
        <end position="354"/>
    </location>
</feature>
<gene>
    <name evidence="8" type="ORF">LTR84_010133</name>
</gene>
<dbReference type="PRINTS" id="PR00420">
    <property type="entry name" value="RNGMNOXGNASE"/>
</dbReference>
<evidence type="ECO:0000256" key="3">
    <source>
        <dbReference type="ARBA" id="ARBA00022827"/>
    </source>
</evidence>
<sequence length="498" mass="54614">MSKAPLHVGIIGAGMGGLAAAIALVRAGIAVTILEAATELGEIGAGIQIFSNVSRYLIRWDVDEIIGDNLVSVDEVRTWGHDGHVVTRVDTKRVKKVTGFPHWIARRDHLHEGLVESAKRHGVEILVGARVQKLFYTETSATVTTNRGTDHTFDLIVGADGIKSTIRNHLFPEIQPRATSKVAAYRGVLSIEEILQKAPEAKPILTNTMDMWTGPNGYIMTYPLSGGKELNVVTSFCKEHVVTQMEEVSIDEFHAYYKDYSPAVQSVIKLVNYTQRWPLLTMPPLDTWSNQHKNVVLLGDSAHCMQNHMGQGAATAIEDGVFLGRVLSEVVRGELSLPEAVSLYEQKRIPRVWTKQQVSFISGELNMCSDPEALEKRNRASLPEVALAPSSGSILNPNPSGDGNRNRETEPRPAFPHLPPSYRSWQMFSSIDTLPSVFNYDAEADADNAVFEFLQARDKASGQVDAFTMVSRAVEAKCWAAIEFNGINALGGGTAPRS</sequence>
<dbReference type="Gene3D" id="3.50.50.60">
    <property type="entry name" value="FAD/NAD(P)-binding domain"/>
    <property type="match status" value="1"/>
</dbReference>
<comment type="similarity">
    <text evidence="1">Belongs to the paxM FAD-dependent monooxygenase family.</text>
</comment>
<reference evidence="8 9" key="1">
    <citation type="submission" date="2023-08" db="EMBL/GenBank/DDBJ databases">
        <title>Black Yeasts Isolated from many extreme environments.</title>
        <authorList>
            <person name="Coleine C."/>
            <person name="Stajich J.E."/>
            <person name="Selbmann L."/>
        </authorList>
    </citation>
    <scope>NUCLEOTIDE SEQUENCE [LARGE SCALE GENOMIC DNA]</scope>
    <source>
        <strain evidence="8 9">CCFEE 5792</strain>
    </source>
</reference>
<keyword evidence="9" id="KW-1185">Reference proteome</keyword>
<evidence type="ECO:0000256" key="2">
    <source>
        <dbReference type="ARBA" id="ARBA00022630"/>
    </source>
</evidence>
<dbReference type="SUPFAM" id="SSF51905">
    <property type="entry name" value="FAD/NAD(P)-binding domain"/>
    <property type="match status" value="1"/>
</dbReference>
<keyword evidence="5" id="KW-0503">Monooxygenase</keyword>
<keyword evidence="2" id="KW-0285">Flavoprotein</keyword>
<name>A0AAV9NP30_9EURO</name>
<proteinExistence type="inferred from homology"/>
<evidence type="ECO:0000256" key="5">
    <source>
        <dbReference type="ARBA" id="ARBA00023033"/>
    </source>
</evidence>
<dbReference type="AlphaFoldDB" id="A0AAV9NP30"/>
<dbReference type="SUPFAM" id="SSF54373">
    <property type="entry name" value="FAD-linked reductases, C-terminal domain"/>
    <property type="match status" value="1"/>
</dbReference>
<dbReference type="InterPro" id="IPR036188">
    <property type="entry name" value="FAD/NAD-bd_sf"/>
</dbReference>
<evidence type="ECO:0000256" key="4">
    <source>
        <dbReference type="ARBA" id="ARBA00023002"/>
    </source>
</evidence>
<dbReference type="GeneID" id="89978291"/>
<dbReference type="GO" id="GO:0071949">
    <property type="term" value="F:FAD binding"/>
    <property type="evidence" value="ECO:0007669"/>
    <property type="project" value="InterPro"/>
</dbReference>
<dbReference type="RefSeq" id="XP_064710069.1">
    <property type="nucleotide sequence ID" value="XM_064853670.1"/>
</dbReference>
<feature type="compositionally biased region" description="Polar residues" evidence="6">
    <location>
        <begin position="390"/>
        <end position="403"/>
    </location>
</feature>
<dbReference type="InterPro" id="IPR050493">
    <property type="entry name" value="FAD-dep_Monooxygenase_BioMet"/>
</dbReference>
<keyword evidence="4" id="KW-0560">Oxidoreductase</keyword>
<dbReference type="Proteomes" id="UP001358417">
    <property type="component" value="Unassembled WGS sequence"/>
</dbReference>